<feature type="domain" description="Creatinase N-terminal" evidence="5">
    <location>
        <begin position="1"/>
        <end position="108"/>
    </location>
</feature>
<dbReference type="GO" id="GO:0046872">
    <property type="term" value="F:metal ion binding"/>
    <property type="evidence" value="ECO:0007669"/>
    <property type="project" value="UniProtKB-KW"/>
</dbReference>
<accession>A0A2G9YB85</accession>
<evidence type="ECO:0000256" key="2">
    <source>
        <dbReference type="ARBA" id="ARBA00022801"/>
    </source>
</evidence>
<dbReference type="Proteomes" id="UP000230392">
    <property type="component" value="Unassembled WGS sequence"/>
</dbReference>
<evidence type="ECO:0008006" key="8">
    <source>
        <dbReference type="Google" id="ProtNLM"/>
    </source>
</evidence>
<keyword evidence="2" id="KW-0378">Hydrolase</keyword>
<feature type="non-terminal residue" evidence="6">
    <location>
        <position position="323"/>
    </location>
</feature>
<evidence type="ECO:0000259" key="4">
    <source>
        <dbReference type="Pfam" id="PF00557"/>
    </source>
</evidence>
<dbReference type="AlphaFoldDB" id="A0A2G9YB85"/>
<dbReference type="EMBL" id="PCRF01000086">
    <property type="protein sequence ID" value="PIP16496.1"/>
    <property type="molecule type" value="Genomic_DNA"/>
</dbReference>
<evidence type="ECO:0000256" key="1">
    <source>
        <dbReference type="ARBA" id="ARBA00022723"/>
    </source>
</evidence>
<dbReference type="PROSITE" id="PS00491">
    <property type="entry name" value="PROLINE_PEPTIDASE"/>
    <property type="match status" value="1"/>
</dbReference>
<evidence type="ECO:0000256" key="3">
    <source>
        <dbReference type="RuleBase" id="RU000590"/>
    </source>
</evidence>
<evidence type="ECO:0000259" key="5">
    <source>
        <dbReference type="Pfam" id="PF01321"/>
    </source>
</evidence>
<name>A0A2G9YB85_9BACT</name>
<dbReference type="GO" id="GO:0016787">
    <property type="term" value="F:hydrolase activity"/>
    <property type="evidence" value="ECO:0007669"/>
    <property type="project" value="UniProtKB-KW"/>
</dbReference>
<keyword evidence="1 3" id="KW-0479">Metal-binding</keyword>
<dbReference type="Gene3D" id="3.90.230.10">
    <property type="entry name" value="Creatinase/methionine aminopeptidase superfamily"/>
    <property type="match status" value="1"/>
</dbReference>
<sequence length="323" mass="36167">MAAEELTGFLLSSKESVGYFTGLFLEGTCSLVTSKDIFFFVQILGYEEASYYLSESKRPYFLKPYKFAALWEKKSVLANLKRVGLEPESSASLLLRLQKAFPEVHFLASQMPLEVRSIKDKSEVAFIRKASGITRKIYPRIKERIRPGISEEEVSRILRGYFRGNGVQEAAFPTIAAVRQGSLFPHAVPTRKEFGSHDWMILDFGARYYGYCSDFTRVVFSGKIEKNVSRVYNALREAKEKAEESVMPGISAKAVDSAGRNVLKKQGLARYFIHGIGHGLGLSVHERPVLGPKSTDVLKEGMVITLEPAVYIPGWGGMRIEDT</sequence>
<comment type="similarity">
    <text evidence="3">Belongs to the peptidase M24B family.</text>
</comment>
<feature type="domain" description="Peptidase M24" evidence="4">
    <location>
        <begin position="126"/>
        <end position="323"/>
    </location>
</feature>
<dbReference type="PANTHER" id="PTHR46112:SF2">
    <property type="entry name" value="XAA-PRO AMINOPEPTIDASE P-RELATED"/>
    <property type="match status" value="1"/>
</dbReference>
<dbReference type="InterPro" id="IPR029149">
    <property type="entry name" value="Creatin/AminoP/Spt16_N"/>
</dbReference>
<organism evidence="6 7">
    <name type="scientific">bacterium (Candidatus Ratteibacteria) CG23_combo_of_CG06-09_8_20_14_all_48_7</name>
    <dbReference type="NCBI Taxonomy" id="2014292"/>
    <lineage>
        <taxon>Bacteria</taxon>
        <taxon>Candidatus Ratteibacteria</taxon>
    </lineage>
</organism>
<dbReference type="Gene3D" id="3.40.350.10">
    <property type="entry name" value="Creatinase/prolidase N-terminal domain"/>
    <property type="match status" value="1"/>
</dbReference>
<dbReference type="SUPFAM" id="SSF53092">
    <property type="entry name" value="Creatinase/prolidase N-terminal domain"/>
    <property type="match status" value="1"/>
</dbReference>
<proteinExistence type="inferred from homology"/>
<comment type="caution">
    <text evidence="6">The sequence shown here is derived from an EMBL/GenBank/DDBJ whole genome shotgun (WGS) entry which is preliminary data.</text>
</comment>
<dbReference type="InterPro" id="IPR036005">
    <property type="entry name" value="Creatinase/aminopeptidase-like"/>
</dbReference>
<reference evidence="6 7" key="1">
    <citation type="submission" date="2017-09" db="EMBL/GenBank/DDBJ databases">
        <title>Depth-based differentiation of microbial function through sediment-hosted aquifers and enrichment of novel symbionts in the deep terrestrial subsurface.</title>
        <authorList>
            <person name="Probst A.J."/>
            <person name="Ladd B."/>
            <person name="Jarett J.K."/>
            <person name="Geller-Mcgrath D.E."/>
            <person name="Sieber C.M."/>
            <person name="Emerson J.B."/>
            <person name="Anantharaman K."/>
            <person name="Thomas B.C."/>
            <person name="Malmstrom R."/>
            <person name="Stieglmeier M."/>
            <person name="Klingl A."/>
            <person name="Woyke T."/>
            <person name="Ryan C.M."/>
            <person name="Banfield J.F."/>
        </authorList>
    </citation>
    <scope>NUCLEOTIDE SEQUENCE [LARGE SCALE GENOMIC DNA]</scope>
    <source>
        <strain evidence="6">CG23_combo_of_CG06-09_8_20_14_all_48_7</strain>
    </source>
</reference>
<dbReference type="InterPro" id="IPR000994">
    <property type="entry name" value="Pept_M24"/>
</dbReference>
<gene>
    <name evidence="6" type="ORF">COX46_01870</name>
</gene>
<evidence type="ECO:0000313" key="6">
    <source>
        <dbReference type="EMBL" id="PIP16496.1"/>
    </source>
</evidence>
<dbReference type="InterPro" id="IPR050659">
    <property type="entry name" value="Peptidase_M24B"/>
</dbReference>
<dbReference type="SUPFAM" id="SSF55920">
    <property type="entry name" value="Creatinase/aminopeptidase"/>
    <property type="match status" value="1"/>
</dbReference>
<protein>
    <recommendedName>
        <fullName evidence="8">Peptidase M24 domain-containing protein</fullName>
    </recommendedName>
</protein>
<dbReference type="PANTHER" id="PTHR46112">
    <property type="entry name" value="AMINOPEPTIDASE"/>
    <property type="match status" value="1"/>
</dbReference>
<dbReference type="InterPro" id="IPR000587">
    <property type="entry name" value="Creatinase_N"/>
</dbReference>
<evidence type="ECO:0000313" key="7">
    <source>
        <dbReference type="Proteomes" id="UP000230392"/>
    </source>
</evidence>
<dbReference type="Pfam" id="PF01321">
    <property type="entry name" value="Creatinase_N"/>
    <property type="match status" value="1"/>
</dbReference>
<dbReference type="InterPro" id="IPR001131">
    <property type="entry name" value="Peptidase_M24B_aminopep-P_CS"/>
</dbReference>
<dbReference type="Pfam" id="PF00557">
    <property type="entry name" value="Peptidase_M24"/>
    <property type="match status" value="1"/>
</dbReference>